<dbReference type="EMBL" id="JBEYBF010000002">
    <property type="protein sequence ID" value="MEU1951032.1"/>
    <property type="molecule type" value="Genomic_DNA"/>
</dbReference>
<name>A0ABV2WJG8_9NOCA</name>
<keyword evidence="4" id="KW-1185">Reference proteome</keyword>
<sequence length="90" mass="9717">MPADGFGVGGQNHTGGTRCHPPVRHRVPVVPRALAHLDCDVERIVGAGDHTVVFGAVRDVCSREGEALGFFRGNFSSIVPHGSEPEHWFF</sequence>
<accession>A0ABV2WJG8</accession>
<evidence type="ECO:0000259" key="2">
    <source>
        <dbReference type="Pfam" id="PF01613"/>
    </source>
</evidence>
<evidence type="ECO:0000313" key="3">
    <source>
        <dbReference type="EMBL" id="MEU1951032.1"/>
    </source>
</evidence>
<reference evidence="3 4" key="1">
    <citation type="submission" date="2024-06" db="EMBL/GenBank/DDBJ databases">
        <title>The Natural Products Discovery Center: Release of the First 8490 Sequenced Strains for Exploring Actinobacteria Biosynthetic Diversity.</title>
        <authorList>
            <person name="Kalkreuter E."/>
            <person name="Kautsar S.A."/>
            <person name="Yang D."/>
            <person name="Bader C.D."/>
            <person name="Teijaro C.N."/>
            <person name="Fluegel L."/>
            <person name="Davis C.M."/>
            <person name="Simpson J.R."/>
            <person name="Lauterbach L."/>
            <person name="Steele A.D."/>
            <person name="Gui C."/>
            <person name="Meng S."/>
            <person name="Li G."/>
            <person name="Viehrig K."/>
            <person name="Ye F."/>
            <person name="Su P."/>
            <person name="Kiefer A.F."/>
            <person name="Nichols A."/>
            <person name="Cepeda A.J."/>
            <person name="Yan W."/>
            <person name="Fan B."/>
            <person name="Jiang Y."/>
            <person name="Adhikari A."/>
            <person name="Zheng C.-J."/>
            <person name="Schuster L."/>
            <person name="Cowan T.M."/>
            <person name="Smanski M.J."/>
            <person name="Chevrette M.G."/>
            <person name="De Carvalho L.P.S."/>
            <person name="Shen B."/>
        </authorList>
    </citation>
    <scope>NUCLEOTIDE SEQUENCE [LARGE SCALE GENOMIC DNA]</scope>
    <source>
        <strain evidence="3 4">NPDC019708</strain>
    </source>
</reference>
<keyword evidence="3" id="KW-0560">Oxidoreductase</keyword>
<feature type="compositionally biased region" description="Gly residues" evidence="1">
    <location>
        <begin position="1"/>
        <end position="13"/>
    </location>
</feature>
<dbReference type="Gene3D" id="2.30.110.10">
    <property type="entry name" value="Electron Transport, Fmn-binding Protein, Chain A"/>
    <property type="match status" value="1"/>
</dbReference>
<feature type="domain" description="Flavin reductase like" evidence="2">
    <location>
        <begin position="22"/>
        <end position="77"/>
    </location>
</feature>
<dbReference type="InterPro" id="IPR012349">
    <property type="entry name" value="Split_barrel_FMN-bd"/>
</dbReference>
<comment type="caution">
    <text evidence="3">The sequence shown here is derived from an EMBL/GenBank/DDBJ whole genome shotgun (WGS) entry which is preliminary data.</text>
</comment>
<proteinExistence type="predicted"/>
<feature type="region of interest" description="Disordered" evidence="1">
    <location>
        <begin position="1"/>
        <end position="23"/>
    </location>
</feature>
<dbReference type="SUPFAM" id="SSF50475">
    <property type="entry name" value="FMN-binding split barrel"/>
    <property type="match status" value="1"/>
</dbReference>
<dbReference type="Proteomes" id="UP001550628">
    <property type="component" value="Unassembled WGS sequence"/>
</dbReference>
<protein>
    <submittedName>
        <fullName evidence="3">Flavin reductase family protein</fullName>
        <ecNumber evidence="3">1.-.-.-</ecNumber>
    </submittedName>
</protein>
<dbReference type="InterPro" id="IPR002563">
    <property type="entry name" value="Flavin_Rdtase-like_dom"/>
</dbReference>
<organism evidence="3 4">
    <name type="scientific">Nocardia rhamnosiphila</name>
    <dbReference type="NCBI Taxonomy" id="426716"/>
    <lineage>
        <taxon>Bacteria</taxon>
        <taxon>Bacillati</taxon>
        <taxon>Actinomycetota</taxon>
        <taxon>Actinomycetes</taxon>
        <taxon>Mycobacteriales</taxon>
        <taxon>Nocardiaceae</taxon>
        <taxon>Nocardia</taxon>
    </lineage>
</organism>
<dbReference type="GO" id="GO:0016491">
    <property type="term" value="F:oxidoreductase activity"/>
    <property type="evidence" value="ECO:0007669"/>
    <property type="project" value="UniProtKB-KW"/>
</dbReference>
<dbReference type="Pfam" id="PF01613">
    <property type="entry name" value="Flavin_Reduct"/>
    <property type="match status" value="1"/>
</dbReference>
<dbReference type="EC" id="1.-.-.-" evidence="3"/>
<gene>
    <name evidence="3" type="ORF">ABZ510_04155</name>
</gene>
<dbReference type="RefSeq" id="WP_356955416.1">
    <property type="nucleotide sequence ID" value="NZ_JBEXYG010000001.1"/>
</dbReference>
<evidence type="ECO:0000313" key="4">
    <source>
        <dbReference type="Proteomes" id="UP001550628"/>
    </source>
</evidence>
<evidence type="ECO:0000256" key="1">
    <source>
        <dbReference type="SAM" id="MobiDB-lite"/>
    </source>
</evidence>